<dbReference type="PANTHER" id="PTHR36796">
    <property type="entry name" value="PROTEIN KINASE SUPERFAMILY PROTEIN"/>
    <property type="match status" value="1"/>
</dbReference>
<evidence type="ECO:0000313" key="3">
    <source>
        <dbReference type="Proteomes" id="UP001206925"/>
    </source>
</evidence>
<dbReference type="GO" id="GO:0005524">
    <property type="term" value="F:ATP binding"/>
    <property type="evidence" value="ECO:0007669"/>
    <property type="project" value="InterPro"/>
</dbReference>
<dbReference type="InterPro" id="IPR000719">
    <property type="entry name" value="Prot_kinase_dom"/>
</dbReference>
<name>A0AAD5GN75_AMBAR</name>
<dbReference type="GO" id="GO:0009507">
    <property type="term" value="C:chloroplast"/>
    <property type="evidence" value="ECO:0007669"/>
    <property type="project" value="TreeGrafter"/>
</dbReference>
<keyword evidence="3" id="KW-1185">Reference proteome</keyword>
<organism evidence="2 3">
    <name type="scientific">Ambrosia artemisiifolia</name>
    <name type="common">Common ragweed</name>
    <dbReference type="NCBI Taxonomy" id="4212"/>
    <lineage>
        <taxon>Eukaryota</taxon>
        <taxon>Viridiplantae</taxon>
        <taxon>Streptophyta</taxon>
        <taxon>Embryophyta</taxon>
        <taxon>Tracheophyta</taxon>
        <taxon>Spermatophyta</taxon>
        <taxon>Magnoliopsida</taxon>
        <taxon>eudicotyledons</taxon>
        <taxon>Gunneridae</taxon>
        <taxon>Pentapetalae</taxon>
        <taxon>asterids</taxon>
        <taxon>campanulids</taxon>
        <taxon>Asterales</taxon>
        <taxon>Asteraceae</taxon>
        <taxon>Asteroideae</taxon>
        <taxon>Heliantheae alliance</taxon>
        <taxon>Heliantheae</taxon>
        <taxon>Ambrosia</taxon>
    </lineage>
</organism>
<dbReference type="GO" id="GO:0004672">
    <property type="term" value="F:protein kinase activity"/>
    <property type="evidence" value="ECO:0007669"/>
    <property type="project" value="InterPro"/>
</dbReference>
<dbReference type="InterPro" id="IPR011009">
    <property type="entry name" value="Kinase-like_dom_sf"/>
</dbReference>
<dbReference type="AlphaFoldDB" id="A0AAD5GN75"/>
<sequence>MATRCITTSTLSSYYPSSLAPDSPSVTIRTFNLTFKHNQKNRTHGRYRASLIMNPDSFEVGRLIGSYGFMNVTSYDTSPQLQDVGGLKFQDVREGDVQISFSADFTKEEYLRALVGVYPGKQIGGLEADMMASNELKSHAFLQSCSQSICKNIQILLGGFETKTGEQWLAFRNDGKYSAADYAKASSEKLSKNRALGEQKFWNPFEEETNIKRKRSFVTKLLQGVLCGLAYMHDNERLHQSLGPSSVVLNTMVDKDSAYLVPRLRDLAFSVDIRFSSLEENAYGLSEGLWRRARSSGAFTPMEKRAFGIADDIYGAGLLFAYLAFIPFCEAGIRLLETTFKLDLAATREYCLADDRFLDAVKFLDSGDGAGWELLQMMLNPDFRNRPIAEAVLKHRFFAAALL</sequence>
<protein>
    <recommendedName>
        <fullName evidence="1">Protein kinase domain-containing protein</fullName>
    </recommendedName>
</protein>
<proteinExistence type="predicted"/>
<dbReference type="EMBL" id="JAMZMK010006985">
    <property type="protein sequence ID" value="KAI7746396.1"/>
    <property type="molecule type" value="Genomic_DNA"/>
</dbReference>
<evidence type="ECO:0000313" key="2">
    <source>
        <dbReference type="EMBL" id="KAI7746396.1"/>
    </source>
</evidence>
<gene>
    <name evidence="2" type="ORF">M8C21_033626</name>
</gene>
<reference evidence="2" key="1">
    <citation type="submission" date="2022-06" db="EMBL/GenBank/DDBJ databases">
        <title>Uncovering the hologenomic basis of an extraordinary plant invasion.</title>
        <authorList>
            <person name="Bieker V.C."/>
            <person name="Martin M.D."/>
            <person name="Gilbert T."/>
            <person name="Hodgins K."/>
            <person name="Battlay P."/>
            <person name="Petersen B."/>
            <person name="Wilson J."/>
        </authorList>
    </citation>
    <scope>NUCLEOTIDE SEQUENCE</scope>
    <source>
        <strain evidence="2">AA19_3_7</strain>
        <tissue evidence="2">Leaf</tissue>
    </source>
</reference>
<accession>A0AAD5GN75</accession>
<feature type="domain" description="Protein kinase" evidence="1">
    <location>
        <begin position="58"/>
        <end position="398"/>
    </location>
</feature>
<dbReference type="Gene3D" id="1.10.510.10">
    <property type="entry name" value="Transferase(Phosphotransferase) domain 1"/>
    <property type="match status" value="1"/>
</dbReference>
<dbReference type="PROSITE" id="PS50011">
    <property type="entry name" value="PROTEIN_KINASE_DOM"/>
    <property type="match status" value="1"/>
</dbReference>
<comment type="caution">
    <text evidence="2">The sequence shown here is derived from an EMBL/GenBank/DDBJ whole genome shotgun (WGS) entry which is preliminary data.</text>
</comment>
<evidence type="ECO:0000259" key="1">
    <source>
        <dbReference type="PROSITE" id="PS50011"/>
    </source>
</evidence>
<dbReference type="Proteomes" id="UP001206925">
    <property type="component" value="Unassembled WGS sequence"/>
</dbReference>
<dbReference type="SUPFAM" id="SSF56112">
    <property type="entry name" value="Protein kinase-like (PK-like)"/>
    <property type="match status" value="1"/>
</dbReference>
<dbReference type="PANTHER" id="PTHR36796:SF1">
    <property type="entry name" value="PROTEIN KINASE SUPERFAMILY PROTEIN"/>
    <property type="match status" value="1"/>
</dbReference>